<dbReference type="Proteomes" id="UP001180020">
    <property type="component" value="Unassembled WGS sequence"/>
</dbReference>
<reference evidence="6" key="1">
    <citation type="journal article" date="2023" name="Nat. Commun.">
        <title>Diploid and tetraploid genomes of Acorus and the evolution of monocots.</title>
        <authorList>
            <person name="Ma L."/>
            <person name="Liu K.W."/>
            <person name="Li Z."/>
            <person name="Hsiao Y.Y."/>
            <person name="Qi Y."/>
            <person name="Fu T."/>
            <person name="Tang G.D."/>
            <person name="Zhang D."/>
            <person name="Sun W.H."/>
            <person name="Liu D.K."/>
            <person name="Li Y."/>
            <person name="Chen G.Z."/>
            <person name="Liu X.D."/>
            <person name="Liao X.Y."/>
            <person name="Jiang Y.T."/>
            <person name="Yu X."/>
            <person name="Hao Y."/>
            <person name="Huang J."/>
            <person name="Zhao X.W."/>
            <person name="Ke S."/>
            <person name="Chen Y.Y."/>
            <person name="Wu W.L."/>
            <person name="Hsu J.L."/>
            <person name="Lin Y.F."/>
            <person name="Huang M.D."/>
            <person name="Li C.Y."/>
            <person name="Huang L."/>
            <person name="Wang Z.W."/>
            <person name="Zhao X."/>
            <person name="Zhong W.Y."/>
            <person name="Peng D.H."/>
            <person name="Ahmad S."/>
            <person name="Lan S."/>
            <person name="Zhang J.S."/>
            <person name="Tsai W.C."/>
            <person name="Van de Peer Y."/>
            <person name="Liu Z.J."/>
        </authorList>
    </citation>
    <scope>NUCLEOTIDE SEQUENCE</scope>
    <source>
        <strain evidence="6">CP</strain>
    </source>
</reference>
<evidence type="ECO:0000313" key="6">
    <source>
        <dbReference type="EMBL" id="KAK1306847.1"/>
    </source>
</evidence>
<comment type="similarity">
    <text evidence="2">Belongs to the carotenoid oxygenase family.</text>
</comment>
<dbReference type="Pfam" id="PF03055">
    <property type="entry name" value="RPE65"/>
    <property type="match status" value="1"/>
</dbReference>
<keyword evidence="4" id="KW-0223">Dioxygenase</keyword>
<comment type="cofactor">
    <cofactor evidence="1">
        <name>Fe(2+)</name>
        <dbReference type="ChEBI" id="CHEBI:29033"/>
    </cofactor>
</comment>
<evidence type="ECO:0000313" key="7">
    <source>
        <dbReference type="Proteomes" id="UP001180020"/>
    </source>
</evidence>
<dbReference type="GO" id="GO:0016702">
    <property type="term" value="F:oxidoreductase activity, acting on single donors with incorporation of molecular oxygen, incorporation of two atoms of oxygen"/>
    <property type="evidence" value="ECO:0007669"/>
    <property type="project" value="InterPro"/>
</dbReference>
<proteinExistence type="inferred from homology"/>
<keyword evidence="3" id="KW-0479">Metal-binding</keyword>
<keyword evidence="4" id="KW-0560">Oxidoreductase</keyword>
<keyword evidence="5" id="KW-0408">Iron</keyword>
<dbReference type="AlphaFoldDB" id="A0AAV9E420"/>
<comment type="caution">
    <text evidence="6">The sequence shown here is derived from an EMBL/GenBank/DDBJ whole genome shotgun (WGS) entry which is preliminary data.</text>
</comment>
<evidence type="ECO:0000256" key="4">
    <source>
        <dbReference type="ARBA" id="ARBA00022964"/>
    </source>
</evidence>
<dbReference type="GO" id="GO:0046872">
    <property type="term" value="F:metal ion binding"/>
    <property type="evidence" value="ECO:0007669"/>
    <property type="project" value="UniProtKB-KW"/>
</dbReference>
<evidence type="ECO:0000256" key="5">
    <source>
        <dbReference type="ARBA" id="ARBA00023004"/>
    </source>
</evidence>
<dbReference type="InterPro" id="IPR004294">
    <property type="entry name" value="Carotenoid_Oase"/>
</dbReference>
<name>A0AAV9E420_ACOCL</name>
<accession>A0AAV9E420</accession>
<dbReference type="EMBL" id="JAUJYO010000010">
    <property type="protein sequence ID" value="KAK1306847.1"/>
    <property type="molecule type" value="Genomic_DNA"/>
</dbReference>
<organism evidence="6 7">
    <name type="scientific">Acorus calamus</name>
    <name type="common">Sweet flag</name>
    <dbReference type="NCBI Taxonomy" id="4465"/>
    <lineage>
        <taxon>Eukaryota</taxon>
        <taxon>Viridiplantae</taxon>
        <taxon>Streptophyta</taxon>
        <taxon>Embryophyta</taxon>
        <taxon>Tracheophyta</taxon>
        <taxon>Spermatophyta</taxon>
        <taxon>Magnoliopsida</taxon>
        <taxon>Liliopsida</taxon>
        <taxon>Acoraceae</taxon>
        <taxon>Acorus</taxon>
    </lineage>
</organism>
<sequence length="77" mass="8314">MTAHPKKDPKTGEMFAFRYGPVPPFLTYFTLDAEGEKRPDLGMSPMDMIIGGGSPLGSDPATVPMIGVLPRYATDEP</sequence>
<evidence type="ECO:0000256" key="3">
    <source>
        <dbReference type="ARBA" id="ARBA00022723"/>
    </source>
</evidence>
<gene>
    <name evidence="6" type="ORF">QJS10_CPA10g01234</name>
</gene>
<reference evidence="6" key="2">
    <citation type="submission" date="2023-06" db="EMBL/GenBank/DDBJ databases">
        <authorList>
            <person name="Ma L."/>
            <person name="Liu K.-W."/>
            <person name="Li Z."/>
            <person name="Hsiao Y.-Y."/>
            <person name="Qi Y."/>
            <person name="Fu T."/>
            <person name="Tang G."/>
            <person name="Zhang D."/>
            <person name="Sun W.-H."/>
            <person name="Liu D.-K."/>
            <person name="Li Y."/>
            <person name="Chen G.-Z."/>
            <person name="Liu X.-D."/>
            <person name="Liao X.-Y."/>
            <person name="Jiang Y.-T."/>
            <person name="Yu X."/>
            <person name="Hao Y."/>
            <person name="Huang J."/>
            <person name="Zhao X.-W."/>
            <person name="Ke S."/>
            <person name="Chen Y.-Y."/>
            <person name="Wu W.-L."/>
            <person name="Hsu J.-L."/>
            <person name="Lin Y.-F."/>
            <person name="Huang M.-D."/>
            <person name="Li C.-Y."/>
            <person name="Huang L."/>
            <person name="Wang Z.-W."/>
            <person name="Zhao X."/>
            <person name="Zhong W.-Y."/>
            <person name="Peng D.-H."/>
            <person name="Ahmad S."/>
            <person name="Lan S."/>
            <person name="Zhang J.-S."/>
            <person name="Tsai W.-C."/>
            <person name="Van De Peer Y."/>
            <person name="Liu Z.-J."/>
        </authorList>
    </citation>
    <scope>NUCLEOTIDE SEQUENCE</scope>
    <source>
        <strain evidence="6">CP</strain>
        <tissue evidence="6">Leaves</tissue>
    </source>
</reference>
<evidence type="ECO:0000256" key="1">
    <source>
        <dbReference type="ARBA" id="ARBA00001954"/>
    </source>
</evidence>
<keyword evidence="7" id="KW-1185">Reference proteome</keyword>
<evidence type="ECO:0000256" key="2">
    <source>
        <dbReference type="ARBA" id="ARBA00006787"/>
    </source>
</evidence>
<protein>
    <submittedName>
        <fullName evidence="6">Uncharacterized protein</fullName>
    </submittedName>
</protein>